<evidence type="ECO:0000313" key="10">
    <source>
        <dbReference type="Proteomes" id="UP000287188"/>
    </source>
</evidence>
<comment type="function">
    <text evidence="7">Involved in the system for phosphate transport across the cytoplasmic membrane.</text>
</comment>
<comment type="subcellular location">
    <subcellularLocation>
        <location evidence="1">Cell membrane</location>
    </subcellularLocation>
</comment>
<dbReference type="InterPro" id="IPR050811">
    <property type="entry name" value="Phosphate_ABC_transporter"/>
</dbReference>
<keyword evidence="6" id="KW-0472">Membrane</keyword>
<dbReference type="PROSITE" id="PS51257">
    <property type="entry name" value="PROKAR_LIPOPROTEIN"/>
    <property type="match status" value="1"/>
</dbReference>
<keyword evidence="3 7" id="KW-0813">Transport</keyword>
<dbReference type="Pfam" id="PF12849">
    <property type="entry name" value="PBP_like_2"/>
    <property type="match status" value="1"/>
</dbReference>
<dbReference type="GO" id="GO:0005886">
    <property type="term" value="C:plasma membrane"/>
    <property type="evidence" value="ECO:0007669"/>
    <property type="project" value="UniProtKB-SubCell"/>
</dbReference>
<dbReference type="EMBL" id="BIFS01000001">
    <property type="protein sequence ID" value="GCE19224.1"/>
    <property type="molecule type" value="Genomic_DNA"/>
</dbReference>
<evidence type="ECO:0000256" key="3">
    <source>
        <dbReference type="ARBA" id="ARBA00022448"/>
    </source>
</evidence>
<evidence type="ECO:0000313" key="9">
    <source>
        <dbReference type="EMBL" id="GCE19224.1"/>
    </source>
</evidence>
<evidence type="ECO:0000256" key="4">
    <source>
        <dbReference type="ARBA" id="ARBA00022475"/>
    </source>
</evidence>
<evidence type="ECO:0000256" key="1">
    <source>
        <dbReference type="ARBA" id="ARBA00004236"/>
    </source>
</evidence>
<feature type="chain" id="PRO_5027137754" description="Phosphate-binding protein" evidence="7">
    <location>
        <begin position="24"/>
        <end position="308"/>
    </location>
</feature>
<keyword evidence="5 7" id="KW-0732">Signal</keyword>
<dbReference type="InterPro" id="IPR011862">
    <property type="entry name" value="Phos-bd"/>
</dbReference>
<dbReference type="GO" id="GO:0006817">
    <property type="term" value="P:phosphate ion transport"/>
    <property type="evidence" value="ECO:0007669"/>
    <property type="project" value="UniProtKB-UniRule"/>
</dbReference>
<dbReference type="CDD" id="cd13653">
    <property type="entry name" value="PBP2_phosphate_like_1"/>
    <property type="match status" value="1"/>
</dbReference>
<keyword evidence="7" id="KW-0592">Phosphate transport</keyword>
<proteinExistence type="inferred from homology"/>
<feature type="domain" description="PBP" evidence="8">
    <location>
        <begin position="49"/>
        <end position="278"/>
    </location>
</feature>
<sequence>MKNKWHLALIITLLAMLSASISACGNTDASQPSTTANPGTAKKTGNLTCVQGNLQVTGSTALQPLAKDVATAYQQQCSGANITVGGGGSSTGLKNVQDGSSQIGNSDIFADKHKYPNLVSNQVAVVTFAVVINGDVKNISDLTTQQLRDIYSGKAKNWNKFGGPNLPIVAVSRPAGSGTRITFEQYVLGQKETITGNAVANASGEVSTTVSQTSGAVSYIAADFAHKNNLHVVKLNGVDDTDTNVVNNTYKFWNIEHMYTKGPATGLARAYIDYVKSPDVEPIRQKQGFLDISKMSPAALAAKTPENA</sequence>
<dbReference type="RefSeq" id="WP_126551075.1">
    <property type="nucleotide sequence ID" value="NZ_BIFS01000001.1"/>
</dbReference>
<evidence type="ECO:0000259" key="8">
    <source>
        <dbReference type="Pfam" id="PF12849"/>
    </source>
</evidence>
<accession>A0A402AJI0</accession>
<organism evidence="9 10">
    <name type="scientific">Dictyobacter kobayashii</name>
    <dbReference type="NCBI Taxonomy" id="2014872"/>
    <lineage>
        <taxon>Bacteria</taxon>
        <taxon>Bacillati</taxon>
        <taxon>Chloroflexota</taxon>
        <taxon>Ktedonobacteria</taxon>
        <taxon>Ktedonobacterales</taxon>
        <taxon>Dictyobacteraceae</taxon>
        <taxon>Dictyobacter</taxon>
    </lineage>
</organism>
<gene>
    <name evidence="9" type="ORF">KDK_30240</name>
</gene>
<evidence type="ECO:0000256" key="5">
    <source>
        <dbReference type="ARBA" id="ARBA00022729"/>
    </source>
</evidence>
<dbReference type="SUPFAM" id="SSF53850">
    <property type="entry name" value="Periplasmic binding protein-like II"/>
    <property type="match status" value="1"/>
</dbReference>
<dbReference type="AlphaFoldDB" id="A0A402AJI0"/>
<protein>
    <recommendedName>
        <fullName evidence="7">Phosphate-binding protein</fullName>
    </recommendedName>
</protein>
<dbReference type="GO" id="GO:0042301">
    <property type="term" value="F:phosphate ion binding"/>
    <property type="evidence" value="ECO:0007669"/>
    <property type="project" value="UniProtKB-UniRule"/>
</dbReference>
<name>A0A402AJI0_9CHLR</name>
<evidence type="ECO:0000256" key="7">
    <source>
        <dbReference type="RuleBase" id="RU367119"/>
    </source>
</evidence>
<evidence type="ECO:0000256" key="6">
    <source>
        <dbReference type="ARBA" id="ARBA00023136"/>
    </source>
</evidence>
<dbReference type="PANTHER" id="PTHR30570:SF4">
    <property type="entry name" value="PHOSPHATE-BINDING PROTEIN PSTS 1"/>
    <property type="match status" value="1"/>
</dbReference>
<feature type="signal peptide" evidence="7">
    <location>
        <begin position="1"/>
        <end position="23"/>
    </location>
</feature>
<comment type="similarity">
    <text evidence="2 7">Belongs to the PstS family.</text>
</comment>
<dbReference type="Proteomes" id="UP000287188">
    <property type="component" value="Unassembled WGS sequence"/>
</dbReference>
<dbReference type="OrthoDB" id="9790048at2"/>
<keyword evidence="4" id="KW-1003">Cell membrane</keyword>
<dbReference type="PANTHER" id="PTHR30570">
    <property type="entry name" value="PERIPLASMIC PHOSPHATE BINDING COMPONENT OF PHOSPHATE ABC TRANSPORTER"/>
    <property type="match status" value="1"/>
</dbReference>
<comment type="caution">
    <text evidence="9">The sequence shown here is derived from an EMBL/GenBank/DDBJ whole genome shotgun (WGS) entry which is preliminary data.</text>
</comment>
<reference evidence="10" key="1">
    <citation type="submission" date="2018-12" db="EMBL/GenBank/DDBJ databases">
        <title>Tengunoibacter tsumagoiensis gen. nov., sp. nov., Dictyobacter kobayashii sp. nov., D. alpinus sp. nov., and D. joshuensis sp. nov. and description of Dictyobacteraceae fam. nov. within the order Ktedonobacterales isolated from Tengu-no-mugimeshi.</title>
        <authorList>
            <person name="Wang C.M."/>
            <person name="Zheng Y."/>
            <person name="Sakai Y."/>
            <person name="Toyoda A."/>
            <person name="Minakuchi Y."/>
            <person name="Abe K."/>
            <person name="Yokota A."/>
            <person name="Yabe S."/>
        </authorList>
    </citation>
    <scope>NUCLEOTIDE SEQUENCE [LARGE SCALE GENOMIC DNA]</scope>
    <source>
        <strain evidence="10">Uno11</strain>
    </source>
</reference>
<keyword evidence="10" id="KW-1185">Reference proteome</keyword>
<dbReference type="NCBIfam" id="TIGR02136">
    <property type="entry name" value="ptsS_2"/>
    <property type="match status" value="1"/>
</dbReference>
<dbReference type="Gene3D" id="3.40.190.10">
    <property type="entry name" value="Periplasmic binding protein-like II"/>
    <property type="match status" value="2"/>
</dbReference>
<dbReference type="InterPro" id="IPR024370">
    <property type="entry name" value="PBP_domain"/>
</dbReference>
<evidence type="ECO:0000256" key="2">
    <source>
        <dbReference type="ARBA" id="ARBA00008725"/>
    </source>
</evidence>